<evidence type="ECO:0000313" key="2">
    <source>
        <dbReference type="Proteomes" id="UP000695562"/>
    </source>
</evidence>
<dbReference type="Proteomes" id="UP000695562">
    <property type="component" value="Unassembled WGS sequence"/>
</dbReference>
<sequence>MEILFKDIYNNVYLRQRIFCTFLNSDNGQRYNEICDLNWIILNKHFGLLGEKIKRNEYLFVSPECMTNTIYRIHDINLFILLYQRFHYYFIEPMKTLSNALEKNNVVAFNYLLEMVLQKDTQLNGSVLDFYRLFKACILYNDYKTLNQLFDLIENGRVHVSLLKKKIDDNDYLIPTLVIDVLEKKNKVSILKILNIKYDPLKVARDKTYIKIYDAAFHTGDIEIFTLVMEKYPIELDRIQYFILKSRYKISSNLYPLTEYLKKMKILENQYCIKGVDKMLLLYAFAEQDMDLFNKLIEKYPSEKDSLFKQLNLSNIKGSFSSLENVKGLLDLGVQVDKQCFIESLNSEATWDIFLYLSKCYSNKLLRGIDIGDFASAKKNMKLLRFLIESHPYYSMNQEFLKSDQHLSFYQSLLAHFPLSHYYLIECIGSTIKYGAMETFKYLYSLEKDLAQSIDISNLYYTAAVYSRNDFLLFLFEKNPDFKMPKGLITYASSSKTLDIIVKNGFDATKKTVNYCPSLHKIDIIHLISPLVSDKQDYFLNIIKLSIKQNKIQHFQTFLPFSANQDFAYEIGQIGNIEFLKIYQQYNPQTKYIRCFREAMQNGHLDMIKYLLDTLGFDYFLSEYQNHIKRLRNHILDSPGYNIVAYFKLYYQIIFKDYKDDNDS</sequence>
<accession>A0A8J4PP58</accession>
<organism evidence="1 2">
    <name type="scientific">Polysphondylium violaceum</name>
    <dbReference type="NCBI Taxonomy" id="133409"/>
    <lineage>
        <taxon>Eukaryota</taxon>
        <taxon>Amoebozoa</taxon>
        <taxon>Evosea</taxon>
        <taxon>Eumycetozoa</taxon>
        <taxon>Dictyostelia</taxon>
        <taxon>Dictyosteliales</taxon>
        <taxon>Dictyosteliaceae</taxon>
        <taxon>Polysphondylium</taxon>
    </lineage>
</organism>
<keyword evidence="2" id="KW-1185">Reference proteome</keyword>
<evidence type="ECO:0008006" key="3">
    <source>
        <dbReference type="Google" id="ProtNLM"/>
    </source>
</evidence>
<evidence type="ECO:0000313" key="1">
    <source>
        <dbReference type="EMBL" id="KAF2071605.1"/>
    </source>
</evidence>
<protein>
    <recommendedName>
        <fullName evidence="3">Ankyrin repeat-containing protein</fullName>
    </recommendedName>
</protein>
<dbReference type="PANTHER" id="PTHR31550:SF10">
    <property type="entry name" value="PROTEIN KINASE DOMAIN-CONTAINING PROTEIN"/>
    <property type="match status" value="1"/>
</dbReference>
<proteinExistence type="predicted"/>
<name>A0A8J4PP58_9MYCE</name>
<dbReference type="AlphaFoldDB" id="A0A8J4PP58"/>
<reference evidence="1" key="1">
    <citation type="submission" date="2020-01" db="EMBL/GenBank/DDBJ databases">
        <title>Development of genomics and gene disruption for Polysphondylium violaceum indicates a role for the polyketide synthase stlB in stalk morphogenesis.</title>
        <authorList>
            <person name="Narita B."/>
            <person name="Kawabe Y."/>
            <person name="Kin K."/>
            <person name="Saito T."/>
            <person name="Gibbs R."/>
            <person name="Kuspa A."/>
            <person name="Muzny D."/>
            <person name="Queller D."/>
            <person name="Richards S."/>
            <person name="Strassman J."/>
            <person name="Sucgang R."/>
            <person name="Worley K."/>
            <person name="Schaap P."/>
        </authorList>
    </citation>
    <scope>NUCLEOTIDE SEQUENCE</scope>
    <source>
        <strain evidence="1">QSvi11</strain>
    </source>
</reference>
<gene>
    <name evidence="1" type="ORF">CYY_007076</name>
</gene>
<dbReference type="OrthoDB" id="74529at2759"/>
<comment type="caution">
    <text evidence="1">The sequence shown here is derived from an EMBL/GenBank/DDBJ whole genome shotgun (WGS) entry which is preliminary data.</text>
</comment>
<dbReference type="EMBL" id="AJWJ01000358">
    <property type="protein sequence ID" value="KAF2071605.1"/>
    <property type="molecule type" value="Genomic_DNA"/>
</dbReference>
<dbReference type="PANTHER" id="PTHR31550">
    <property type="entry name" value="ANKYRIN REPEAT PROTEIN-RELATED-RELATED"/>
    <property type="match status" value="1"/>
</dbReference>